<dbReference type="SUPFAM" id="SSF55729">
    <property type="entry name" value="Acyl-CoA N-acyltransferases (Nat)"/>
    <property type="match status" value="1"/>
</dbReference>
<dbReference type="InterPro" id="IPR016181">
    <property type="entry name" value="Acyl_CoA_acyltransferase"/>
</dbReference>
<dbReference type="RefSeq" id="WP_084289804.1">
    <property type="nucleotide sequence ID" value="NZ_FWYB01000006.1"/>
</dbReference>
<keyword evidence="2" id="KW-0808">Transferase</keyword>
<reference evidence="2 3" key="1">
    <citation type="submission" date="2017-04" db="EMBL/GenBank/DDBJ databases">
        <authorList>
            <person name="Afonso C.L."/>
            <person name="Miller P.J."/>
            <person name="Scott M.A."/>
            <person name="Spackman E."/>
            <person name="Goraichik I."/>
            <person name="Dimitrov K.M."/>
            <person name="Suarez D.L."/>
            <person name="Swayne D.E."/>
        </authorList>
    </citation>
    <scope>NUCLEOTIDE SEQUENCE [LARGE SCALE GENOMIC DNA]</scope>
    <source>
        <strain evidence="2 3">DSM 19625</strain>
    </source>
</reference>
<evidence type="ECO:0000313" key="2">
    <source>
        <dbReference type="EMBL" id="SMC95233.1"/>
    </source>
</evidence>
<dbReference type="Pfam" id="PF13480">
    <property type="entry name" value="Acetyltransf_6"/>
    <property type="match status" value="1"/>
</dbReference>
<accession>A0A1W2DCX0</accession>
<gene>
    <name evidence="2" type="ORF">SAMN04488101_106204</name>
</gene>
<dbReference type="PANTHER" id="PTHR36174:SF1">
    <property type="entry name" value="LIPID II:GLYCINE GLYCYLTRANSFERASE"/>
    <property type="match status" value="1"/>
</dbReference>
<protein>
    <submittedName>
        <fullName evidence="2">Acetyltransferase (GNAT) domain-containing protein</fullName>
    </submittedName>
</protein>
<dbReference type="GO" id="GO:0016740">
    <property type="term" value="F:transferase activity"/>
    <property type="evidence" value="ECO:0007669"/>
    <property type="project" value="UniProtKB-KW"/>
</dbReference>
<evidence type="ECO:0000259" key="1">
    <source>
        <dbReference type="Pfam" id="PF13480"/>
    </source>
</evidence>
<dbReference type="PANTHER" id="PTHR36174">
    <property type="entry name" value="LIPID II:GLYCINE GLYCYLTRANSFERASE"/>
    <property type="match status" value="1"/>
</dbReference>
<dbReference type="Gene3D" id="3.40.630.30">
    <property type="match status" value="1"/>
</dbReference>
<organism evidence="2 3">
    <name type="scientific">Pedobacter nyackensis</name>
    <dbReference type="NCBI Taxonomy" id="475255"/>
    <lineage>
        <taxon>Bacteria</taxon>
        <taxon>Pseudomonadati</taxon>
        <taxon>Bacteroidota</taxon>
        <taxon>Sphingobacteriia</taxon>
        <taxon>Sphingobacteriales</taxon>
        <taxon>Sphingobacteriaceae</taxon>
        <taxon>Pedobacter</taxon>
    </lineage>
</organism>
<dbReference type="STRING" id="475255.SAMN04488101_106204"/>
<keyword evidence="3" id="KW-1185">Reference proteome</keyword>
<dbReference type="InterPro" id="IPR038740">
    <property type="entry name" value="BioF2-like_GNAT_dom"/>
</dbReference>
<name>A0A1W2DCX0_9SPHI</name>
<dbReference type="EMBL" id="FWYB01000006">
    <property type="protein sequence ID" value="SMC95233.1"/>
    <property type="molecule type" value="Genomic_DNA"/>
</dbReference>
<dbReference type="Proteomes" id="UP000192678">
    <property type="component" value="Unassembled WGS sequence"/>
</dbReference>
<proteinExistence type="predicted"/>
<sequence>MYHLITINQKDKWTWYVRNSAEHDFYHTWYYHSMDQSGEPFLFIYEENENYIAFPLLNRKIEDSGFSDFTSVYGYTGPISNRKFEQLEDSFMENFKRSFLSFLKSKESISVFSRLHPLLQQNFLLEKFGGVYQNGKTISIDLTVPIEHQRLKYRRTTYDDIKRSWRRGFIAKETKEPEDIQIFKEIYIENMKRVGASDYYLFTDQYFHDMVNADEFDCILVLVFDGTEAICGSITTFTDGIAECHLTATRTKYLWASPSKFLIDEISQIGRKYGMKHYHLGGGYGFKEDSLFDWKLGFSDLMLNYNSWRYITDEARYNTLVQKSGVDQNIDIDFFPLYRYSQTLNSLK</sequence>
<dbReference type="InterPro" id="IPR050644">
    <property type="entry name" value="PG_Glycine_Bridge_Synth"/>
</dbReference>
<feature type="domain" description="BioF2-like acetyltransferase" evidence="1">
    <location>
        <begin position="160"/>
        <end position="284"/>
    </location>
</feature>
<evidence type="ECO:0000313" key="3">
    <source>
        <dbReference type="Proteomes" id="UP000192678"/>
    </source>
</evidence>
<dbReference type="AlphaFoldDB" id="A0A1W2DCX0"/>
<dbReference type="OrthoDB" id="9785911at2"/>